<keyword evidence="2" id="KW-1185">Reference proteome</keyword>
<proteinExistence type="predicted"/>
<evidence type="ECO:0000313" key="2">
    <source>
        <dbReference type="Proteomes" id="UP000015105"/>
    </source>
</evidence>
<reference evidence="1" key="5">
    <citation type="journal article" date="2021" name="G3 (Bethesda)">
        <title>Aegilops tauschii genome assembly Aet v5.0 features greater sequence contiguity and improved annotation.</title>
        <authorList>
            <person name="Wang L."/>
            <person name="Zhu T."/>
            <person name="Rodriguez J.C."/>
            <person name="Deal K.R."/>
            <person name="Dubcovsky J."/>
            <person name="McGuire P.E."/>
            <person name="Lux T."/>
            <person name="Spannagl M."/>
            <person name="Mayer K.F.X."/>
            <person name="Baldrich P."/>
            <person name="Meyers B.C."/>
            <person name="Huo N."/>
            <person name="Gu Y.Q."/>
            <person name="Zhou H."/>
            <person name="Devos K.M."/>
            <person name="Bennetzen J.L."/>
            <person name="Unver T."/>
            <person name="Budak H."/>
            <person name="Gulick P.J."/>
            <person name="Galiba G."/>
            <person name="Kalapos B."/>
            <person name="Nelson D.R."/>
            <person name="Li P."/>
            <person name="You F.M."/>
            <person name="Luo M.C."/>
            <person name="Dvorak J."/>
        </authorList>
    </citation>
    <scope>NUCLEOTIDE SEQUENCE [LARGE SCALE GENOMIC DNA]</scope>
    <source>
        <strain evidence="1">cv. AL8/78</strain>
    </source>
</reference>
<name>A0A453HPT8_AEGTS</name>
<dbReference type="AlphaFoldDB" id="A0A453HPT8"/>
<sequence>AKDLGATSRNGSNYLQLLNRTSGTLKHRVQCILIYIHCSGIPYKGSSSQYIHRCRVVIVAGFGNDLQTIEHSTMCLIQAMRSGLKMGEYHTDADIRWKPVCLSFLFIDSRAEFGYRFVCE</sequence>
<evidence type="ECO:0000313" key="1">
    <source>
        <dbReference type="EnsemblPlants" id="AET4Gv20266900.3"/>
    </source>
</evidence>
<reference evidence="2" key="1">
    <citation type="journal article" date="2014" name="Science">
        <title>Ancient hybridizations among the ancestral genomes of bread wheat.</title>
        <authorList>
            <consortium name="International Wheat Genome Sequencing Consortium,"/>
            <person name="Marcussen T."/>
            <person name="Sandve S.R."/>
            <person name="Heier L."/>
            <person name="Spannagl M."/>
            <person name="Pfeifer M."/>
            <person name="Jakobsen K.S."/>
            <person name="Wulff B.B."/>
            <person name="Steuernagel B."/>
            <person name="Mayer K.F."/>
            <person name="Olsen O.A."/>
        </authorList>
    </citation>
    <scope>NUCLEOTIDE SEQUENCE [LARGE SCALE GENOMIC DNA]</scope>
    <source>
        <strain evidence="2">cv. AL8/78</strain>
    </source>
</reference>
<organism evidence="1 2">
    <name type="scientific">Aegilops tauschii subsp. strangulata</name>
    <name type="common">Goatgrass</name>
    <dbReference type="NCBI Taxonomy" id="200361"/>
    <lineage>
        <taxon>Eukaryota</taxon>
        <taxon>Viridiplantae</taxon>
        <taxon>Streptophyta</taxon>
        <taxon>Embryophyta</taxon>
        <taxon>Tracheophyta</taxon>
        <taxon>Spermatophyta</taxon>
        <taxon>Magnoliopsida</taxon>
        <taxon>Liliopsida</taxon>
        <taxon>Poales</taxon>
        <taxon>Poaceae</taxon>
        <taxon>BOP clade</taxon>
        <taxon>Pooideae</taxon>
        <taxon>Triticodae</taxon>
        <taxon>Triticeae</taxon>
        <taxon>Triticinae</taxon>
        <taxon>Aegilops</taxon>
    </lineage>
</organism>
<reference evidence="1" key="3">
    <citation type="journal article" date="2017" name="Nature">
        <title>Genome sequence of the progenitor of the wheat D genome Aegilops tauschii.</title>
        <authorList>
            <person name="Luo M.C."/>
            <person name="Gu Y.Q."/>
            <person name="Puiu D."/>
            <person name="Wang H."/>
            <person name="Twardziok S.O."/>
            <person name="Deal K.R."/>
            <person name="Huo N."/>
            <person name="Zhu T."/>
            <person name="Wang L."/>
            <person name="Wang Y."/>
            <person name="McGuire P.E."/>
            <person name="Liu S."/>
            <person name="Long H."/>
            <person name="Ramasamy R.K."/>
            <person name="Rodriguez J.C."/>
            <person name="Van S.L."/>
            <person name="Yuan L."/>
            <person name="Wang Z."/>
            <person name="Xia Z."/>
            <person name="Xiao L."/>
            <person name="Anderson O.D."/>
            <person name="Ouyang S."/>
            <person name="Liang Y."/>
            <person name="Zimin A.V."/>
            <person name="Pertea G."/>
            <person name="Qi P."/>
            <person name="Bennetzen J.L."/>
            <person name="Dai X."/>
            <person name="Dawson M.W."/>
            <person name="Muller H.G."/>
            <person name="Kugler K."/>
            <person name="Rivarola-Duarte L."/>
            <person name="Spannagl M."/>
            <person name="Mayer K.F.X."/>
            <person name="Lu F.H."/>
            <person name="Bevan M.W."/>
            <person name="Leroy P."/>
            <person name="Li P."/>
            <person name="You F.M."/>
            <person name="Sun Q."/>
            <person name="Liu Z."/>
            <person name="Lyons E."/>
            <person name="Wicker T."/>
            <person name="Salzberg S.L."/>
            <person name="Devos K.M."/>
            <person name="Dvorak J."/>
        </authorList>
    </citation>
    <scope>NUCLEOTIDE SEQUENCE [LARGE SCALE GENOMIC DNA]</scope>
    <source>
        <strain evidence="1">cv. AL8/78</strain>
    </source>
</reference>
<reference evidence="1" key="4">
    <citation type="submission" date="2019-03" db="UniProtKB">
        <authorList>
            <consortium name="EnsemblPlants"/>
        </authorList>
    </citation>
    <scope>IDENTIFICATION</scope>
</reference>
<dbReference type="Gramene" id="AET4Gv20266900.3">
    <property type="protein sequence ID" value="AET4Gv20266900.3"/>
    <property type="gene ID" value="AET4Gv20266900"/>
</dbReference>
<dbReference type="EnsemblPlants" id="AET4Gv20266900.3">
    <property type="protein sequence ID" value="AET4Gv20266900.3"/>
    <property type="gene ID" value="AET4Gv20266900"/>
</dbReference>
<dbReference type="Proteomes" id="UP000015105">
    <property type="component" value="Chromosome 4D"/>
</dbReference>
<accession>A0A453HPT8</accession>
<protein>
    <submittedName>
        <fullName evidence="1">Uncharacterized protein</fullName>
    </submittedName>
</protein>
<reference evidence="2" key="2">
    <citation type="journal article" date="2017" name="Nat. Plants">
        <title>The Aegilops tauschii genome reveals multiple impacts of transposons.</title>
        <authorList>
            <person name="Zhao G."/>
            <person name="Zou C."/>
            <person name="Li K."/>
            <person name="Wang K."/>
            <person name="Li T."/>
            <person name="Gao L."/>
            <person name="Zhang X."/>
            <person name="Wang H."/>
            <person name="Yang Z."/>
            <person name="Liu X."/>
            <person name="Jiang W."/>
            <person name="Mao L."/>
            <person name="Kong X."/>
            <person name="Jiao Y."/>
            <person name="Jia J."/>
        </authorList>
    </citation>
    <scope>NUCLEOTIDE SEQUENCE [LARGE SCALE GENOMIC DNA]</scope>
    <source>
        <strain evidence="2">cv. AL8/78</strain>
    </source>
</reference>